<protein>
    <recommendedName>
        <fullName evidence="3">SUKH-4 immunity protein of toxin-antitoxin system</fullName>
    </recommendedName>
</protein>
<dbReference type="Proteomes" id="UP000630887">
    <property type="component" value="Unassembled WGS sequence"/>
</dbReference>
<sequence length="203" mass="22891">MLTRPRIRTLPRCGRRSGRRLCAMYEATLPVPPTFDELSSWAGPQRVVRATAAGLASWRLPAEQVDALVSSGVPVLDSIVEDVVLRREARWYRLAQTSPTTSDWFFTAEPDSGRVFQRYDGNDGARLVNSSINHWLCSLHWLGSLLATSHAIAHWDESGELEEAAQGEMEQLRDRIGRLDPPAVAGGRHDRLFWPAVLDRWLY</sequence>
<comment type="caution">
    <text evidence="1">The sequence shown here is derived from an EMBL/GenBank/DDBJ whole genome shotgun (WGS) entry which is preliminary data.</text>
</comment>
<dbReference type="AlphaFoldDB" id="A0A8J3KWK5"/>
<dbReference type="InterPro" id="IPR025851">
    <property type="entry name" value="SUKH-4"/>
</dbReference>
<gene>
    <name evidence="1" type="ORF">Cco03nite_44170</name>
</gene>
<evidence type="ECO:0000313" key="1">
    <source>
        <dbReference type="EMBL" id="GIG07717.1"/>
    </source>
</evidence>
<accession>A0A8J3KWK5</accession>
<keyword evidence="2" id="KW-1185">Reference proteome</keyword>
<dbReference type="Pfam" id="PF14435">
    <property type="entry name" value="SUKH-4"/>
    <property type="match status" value="1"/>
</dbReference>
<evidence type="ECO:0000313" key="2">
    <source>
        <dbReference type="Proteomes" id="UP000630887"/>
    </source>
</evidence>
<proteinExistence type="predicted"/>
<organism evidence="1 2">
    <name type="scientific">Catellatospora coxensis</name>
    <dbReference type="NCBI Taxonomy" id="310354"/>
    <lineage>
        <taxon>Bacteria</taxon>
        <taxon>Bacillati</taxon>
        <taxon>Actinomycetota</taxon>
        <taxon>Actinomycetes</taxon>
        <taxon>Micromonosporales</taxon>
        <taxon>Micromonosporaceae</taxon>
        <taxon>Catellatospora</taxon>
    </lineage>
</organism>
<dbReference type="EMBL" id="BONI01000037">
    <property type="protein sequence ID" value="GIG07717.1"/>
    <property type="molecule type" value="Genomic_DNA"/>
</dbReference>
<evidence type="ECO:0008006" key="3">
    <source>
        <dbReference type="Google" id="ProtNLM"/>
    </source>
</evidence>
<name>A0A8J3KWK5_9ACTN</name>
<reference evidence="1 2" key="1">
    <citation type="submission" date="2021-01" db="EMBL/GenBank/DDBJ databases">
        <title>Whole genome shotgun sequence of Catellatospora coxensis NBRC 107359.</title>
        <authorList>
            <person name="Komaki H."/>
            <person name="Tamura T."/>
        </authorList>
    </citation>
    <scope>NUCLEOTIDE SEQUENCE [LARGE SCALE GENOMIC DNA]</scope>
    <source>
        <strain evidence="1 2">NBRC 107359</strain>
    </source>
</reference>